<comment type="caution">
    <text evidence="10">The sequence shown here is derived from an EMBL/GenBank/DDBJ whole genome shotgun (WGS) entry which is preliminary data.</text>
</comment>
<dbReference type="Pfam" id="PF01408">
    <property type="entry name" value="GFO_IDH_MocA"/>
    <property type="match status" value="1"/>
</dbReference>
<sequence>MWAVDASCSMKAADMDNGTADCRCSGFENVVVASIPSTSDNDYSFEIPPKVEEGSVSSQTLHKGKMSSHNMQQNEPGFFKRIWMVMTDKPVAKTENPLRIGILGAANIAPNAVITPASQMSNVIIASVAARDPIKAQEYARKHHIPEFHTDYEALIRDPNIDAIYNPLPNGLHYEWTKKAILAGKHVLIEKPCTSNAEQAREIFELASKHNVKVMEAFHYAFHPAVRRFGELIHSGAIGDVQSVKVNMTFPNFFKADDIRFNYKLAGGLKIPGTFMDAGCYVLHMGRFIMGEDPVSVVDARPTVLHDKIDIEMEADLAFSRDRTLHLIASFNKRYVDVKSMLPKAIVQGTKGTITLSNWIAPSYWHSISVEAEGQTRKEKVYREGWTTYRYQLEEFVNAVRGRETSRWITAEDSIGNMKWIDEVYEKSGLGRRESRDRLDAELFVDDHHRRIVKLTLASSDRSIVHRNRNNLKGRLPFCTILHYASAAVSVECLLLPALLWKSSVAVRKQHTTAIIMAPVAEGTIGTPREGKRLHKFACEQCERVPNWNKGDGKCKSCKGQGNFNSGPCRNCNGTGKCLTCNGMGRMEVEVPANCPCSIAPAVRPIQLFLCWMSLLHFHAIEQQYSVMLDLQLLREHFRTQDKPAFRNICLGYISGVKQTTLNNLKDGCGITNMVHFHSNNPGRKLWPLPGANSKKGHAQFQIRRACLKDKNATITMSHKIEFSYCGGDQVVTSRPRVIGWEEIPGTDLLVVYFDRPKLTETVKDCKKGHIMCSLLDGGDEELYTYTSPPGSFTYSRDKPKGELRIVQYATRLKVSWGHKHDTFSRSQKGFLRYEGCHDHTFVLKAINAFGSMPHRYLFLMTRLLGLPAYILPILKDMYTEATLYYNLPNGDRTRMFRMKKGVKQGDPLSPIVFNMGMEALLRLLETSEGYTFHQNRGDTSAPITVKSGTFADDLVALNQTLRGWADTSSKITTFGKWTGVRFGIKKCAVFPQFYIDTKLATVDIEYKLDGETLPCHTIDNFYKYLGSDAGYYPNQPQLEEKMASFREKLIKIARSDLLPHQMVRLIQGWLSPSLEFLMRNNDFRIKELEVLDRDIRDTLRGVLILPKWTSNAWWYAPKDIGGLGLTPLTDLKRIYRLLQLFRSLTNRDPVIRHIIEAQIHDTQRRRKVRTTDGESRFLDWDTTSDKLSETYDIRTLITKCIPYLERYNLWVTETARGIWQLRRGDGEKMHETGCYNPGRTARVLKEKKPTTASIKWVHAPGPLWPEEYNWAIKARLRLHPCLSIRKMWDPTIDDQCRRCGKAKETLNHILGNCLYTMDAIRGRHDRINRFLEDQLKPHWPQVLHDQRTILRGNLQRPDLQLINSDTSTYNLLELRLTREDVGCYDVAYQHKWDKYQPIVRQLRGKGYDVNYCPIIIGFTGIIPEETIKKFSESTGLPIAKSRSILTTASHMAIRGSWKVWQALSKSKGKCQRVYELSRSQVSSNPAATSVVPTEKKRKEKRKMTQETKPSFKKQKAQELSIERDDDTSPPYQPSSFELNSPELDEWCLRTTDISSTLYDEGMGDTFPSQHTEMDQYPPFHLPDESIQELLNMLR</sequence>
<dbReference type="Gene3D" id="3.30.360.10">
    <property type="entry name" value="Dihydrodipicolinate Reductase, domain 2"/>
    <property type="match status" value="1"/>
</dbReference>
<dbReference type="InterPro" id="IPR050984">
    <property type="entry name" value="Gfo/Idh/MocA_domain"/>
</dbReference>
<dbReference type="EC" id="1.1.1.179" evidence="3"/>
<name>A0A2P6MRW1_9EUKA</name>
<feature type="domain" description="GFO/IDH/MocA-like oxidoreductase" evidence="9">
    <location>
        <begin position="227"/>
        <end position="354"/>
    </location>
</feature>
<dbReference type="OrthoDB" id="2129491at2759"/>
<comment type="catalytic activity">
    <reaction evidence="5">
        <text>D-xylose + NADP(+) = D-xylono-1,5-lactone + NADPH + H(+)</text>
        <dbReference type="Rhea" id="RHEA:22000"/>
        <dbReference type="ChEBI" id="CHEBI:15378"/>
        <dbReference type="ChEBI" id="CHEBI:15867"/>
        <dbReference type="ChEBI" id="CHEBI:53455"/>
        <dbReference type="ChEBI" id="CHEBI:57783"/>
        <dbReference type="ChEBI" id="CHEBI:58349"/>
        <dbReference type="EC" id="1.1.1.179"/>
    </reaction>
</comment>
<evidence type="ECO:0000313" key="10">
    <source>
        <dbReference type="EMBL" id="PRP74423.1"/>
    </source>
</evidence>
<dbReference type="InParanoid" id="A0A2P6MRW1"/>
<dbReference type="Pfam" id="PF22725">
    <property type="entry name" value="GFO_IDH_MocA_C3"/>
    <property type="match status" value="1"/>
</dbReference>
<dbReference type="SUPFAM" id="SSF55347">
    <property type="entry name" value="Glyceraldehyde-3-phosphate dehydrogenase-like, C-terminal domain"/>
    <property type="match status" value="1"/>
</dbReference>
<dbReference type="InterPro" id="IPR000683">
    <property type="entry name" value="Gfo/Idh/MocA-like_OxRdtase_N"/>
</dbReference>
<evidence type="ECO:0000259" key="9">
    <source>
        <dbReference type="Pfam" id="PF22725"/>
    </source>
</evidence>
<dbReference type="InterPro" id="IPR036291">
    <property type="entry name" value="NAD(P)-bd_dom_sf"/>
</dbReference>
<dbReference type="SUPFAM" id="SSF51735">
    <property type="entry name" value="NAD(P)-binding Rossmann-fold domains"/>
    <property type="match status" value="1"/>
</dbReference>
<evidence type="ECO:0000313" key="11">
    <source>
        <dbReference type="Proteomes" id="UP000241769"/>
    </source>
</evidence>
<keyword evidence="11" id="KW-1185">Reference proteome</keyword>
<dbReference type="EMBL" id="MDYQ01000463">
    <property type="protein sequence ID" value="PRP74423.1"/>
    <property type="molecule type" value="Genomic_DNA"/>
</dbReference>
<keyword evidence="2" id="KW-0560">Oxidoreductase</keyword>
<dbReference type="STRING" id="1890364.A0A2P6MRW1"/>
<feature type="region of interest" description="Disordered" evidence="6">
    <location>
        <begin position="1485"/>
        <end position="1539"/>
    </location>
</feature>
<evidence type="ECO:0000256" key="6">
    <source>
        <dbReference type="SAM" id="MobiDB-lite"/>
    </source>
</evidence>
<dbReference type="PANTHER" id="PTHR22604">
    <property type="entry name" value="OXIDOREDUCTASES"/>
    <property type="match status" value="1"/>
</dbReference>
<evidence type="ECO:0000259" key="8">
    <source>
        <dbReference type="Pfam" id="PF01408"/>
    </source>
</evidence>
<feature type="domain" description="Reverse transcriptase" evidence="7">
    <location>
        <begin position="839"/>
        <end position="991"/>
    </location>
</feature>
<reference evidence="10 11" key="1">
    <citation type="journal article" date="2018" name="Genome Biol. Evol.">
        <title>Multiple Roots of Fruiting Body Formation in Amoebozoa.</title>
        <authorList>
            <person name="Hillmann F."/>
            <person name="Forbes G."/>
            <person name="Novohradska S."/>
            <person name="Ferling I."/>
            <person name="Riege K."/>
            <person name="Groth M."/>
            <person name="Westermann M."/>
            <person name="Marz M."/>
            <person name="Spaller T."/>
            <person name="Winckler T."/>
            <person name="Schaap P."/>
            <person name="Glockner G."/>
        </authorList>
    </citation>
    <scope>NUCLEOTIDE SEQUENCE [LARGE SCALE GENOMIC DNA]</scope>
    <source>
        <strain evidence="10 11">Jena</strain>
    </source>
</reference>
<accession>A0A2P6MRW1</accession>
<proteinExistence type="inferred from homology"/>
<dbReference type="InterPro" id="IPR055170">
    <property type="entry name" value="GFO_IDH_MocA-like_dom"/>
</dbReference>
<gene>
    <name evidence="10" type="ORF">PROFUN_06552</name>
</gene>
<dbReference type="Gene3D" id="3.40.50.720">
    <property type="entry name" value="NAD(P)-binding Rossmann-like Domain"/>
    <property type="match status" value="1"/>
</dbReference>
<evidence type="ECO:0000256" key="1">
    <source>
        <dbReference type="ARBA" id="ARBA00010928"/>
    </source>
</evidence>
<dbReference type="PANTHER" id="PTHR22604:SF105">
    <property type="entry name" value="TRANS-1,2-DIHYDROBENZENE-1,2-DIOL DEHYDROGENASE"/>
    <property type="match status" value="1"/>
</dbReference>
<dbReference type="GO" id="GO:0000166">
    <property type="term" value="F:nucleotide binding"/>
    <property type="evidence" value="ECO:0007669"/>
    <property type="project" value="InterPro"/>
</dbReference>
<evidence type="ECO:0000259" key="7">
    <source>
        <dbReference type="Pfam" id="PF00078"/>
    </source>
</evidence>
<dbReference type="GO" id="GO:0047837">
    <property type="term" value="F:D-xylose 1-dehydrogenase (NADP+) activity"/>
    <property type="evidence" value="ECO:0007669"/>
    <property type="project" value="UniProtKB-EC"/>
</dbReference>
<comment type="similarity">
    <text evidence="1">Belongs to the Gfo/Idh/MocA family.</text>
</comment>
<feature type="domain" description="Gfo/Idh/MocA-like oxidoreductase N-terminal" evidence="8">
    <location>
        <begin position="98"/>
        <end position="217"/>
    </location>
</feature>
<dbReference type="Proteomes" id="UP000241769">
    <property type="component" value="Unassembled WGS sequence"/>
</dbReference>
<evidence type="ECO:0000256" key="3">
    <source>
        <dbReference type="ARBA" id="ARBA00038984"/>
    </source>
</evidence>
<organism evidence="10 11">
    <name type="scientific">Planoprotostelium fungivorum</name>
    <dbReference type="NCBI Taxonomy" id="1890364"/>
    <lineage>
        <taxon>Eukaryota</taxon>
        <taxon>Amoebozoa</taxon>
        <taxon>Evosea</taxon>
        <taxon>Variosea</taxon>
        <taxon>Cavosteliida</taxon>
        <taxon>Cavosteliaceae</taxon>
        <taxon>Planoprotostelium</taxon>
    </lineage>
</organism>
<evidence type="ECO:0000256" key="2">
    <source>
        <dbReference type="ARBA" id="ARBA00023002"/>
    </source>
</evidence>
<evidence type="ECO:0000256" key="5">
    <source>
        <dbReference type="ARBA" id="ARBA00049233"/>
    </source>
</evidence>
<dbReference type="InterPro" id="IPR000477">
    <property type="entry name" value="RT_dom"/>
</dbReference>
<dbReference type="Pfam" id="PF00078">
    <property type="entry name" value="RVT_1"/>
    <property type="match status" value="1"/>
</dbReference>
<evidence type="ECO:0000256" key="4">
    <source>
        <dbReference type="ARBA" id="ARBA00042988"/>
    </source>
</evidence>
<protein>
    <recommendedName>
        <fullName evidence="3">D-xylose 1-dehydrogenase (NADP(+), D-xylono-1,5-lactone-forming)</fullName>
        <ecNumber evidence="3">1.1.1.179</ecNumber>
    </recommendedName>
    <alternativeName>
        <fullName evidence="4">D-xylose-NADP dehydrogenase</fullName>
    </alternativeName>
</protein>